<organism evidence="2 3">
    <name type="scientific">Panicum virgatum</name>
    <name type="common">Blackwell switchgrass</name>
    <dbReference type="NCBI Taxonomy" id="38727"/>
    <lineage>
        <taxon>Eukaryota</taxon>
        <taxon>Viridiplantae</taxon>
        <taxon>Streptophyta</taxon>
        <taxon>Embryophyta</taxon>
        <taxon>Tracheophyta</taxon>
        <taxon>Spermatophyta</taxon>
        <taxon>Magnoliopsida</taxon>
        <taxon>Liliopsida</taxon>
        <taxon>Poales</taxon>
        <taxon>Poaceae</taxon>
        <taxon>PACMAD clade</taxon>
        <taxon>Panicoideae</taxon>
        <taxon>Panicodae</taxon>
        <taxon>Paniceae</taxon>
        <taxon>Panicinae</taxon>
        <taxon>Panicum</taxon>
        <taxon>Panicum sect. Hiantes</taxon>
    </lineage>
</organism>
<sequence>MPNRRFDLRHPSLPDYCGPSPGPSPKIRSCLTPPCLSCLTVVAPLARRRRFDPRRQSPTPNRRFDLRHSSPPDWTGPSSGPLPPIRYCLTPPRPSRVDGRRPSSRDHPQRLEAPIPAWQCRARKVPG</sequence>
<feature type="compositionally biased region" description="Basic and acidic residues" evidence="1">
    <location>
        <begin position="1"/>
        <end position="12"/>
    </location>
</feature>
<feature type="region of interest" description="Disordered" evidence="1">
    <location>
        <begin position="1"/>
        <end position="24"/>
    </location>
</feature>
<name>A0A8T0P6G7_PANVG</name>
<gene>
    <name evidence="2" type="ORF">PVAP13_8NG166301</name>
</gene>
<dbReference type="Proteomes" id="UP000823388">
    <property type="component" value="Chromosome 8N"/>
</dbReference>
<feature type="compositionally biased region" description="Basic and acidic residues" evidence="1">
    <location>
        <begin position="95"/>
        <end position="110"/>
    </location>
</feature>
<evidence type="ECO:0000313" key="3">
    <source>
        <dbReference type="Proteomes" id="UP000823388"/>
    </source>
</evidence>
<protein>
    <submittedName>
        <fullName evidence="2">Uncharacterized protein</fullName>
    </submittedName>
</protein>
<dbReference type="AlphaFoldDB" id="A0A8T0P6G7"/>
<proteinExistence type="predicted"/>
<comment type="caution">
    <text evidence="2">The sequence shown here is derived from an EMBL/GenBank/DDBJ whole genome shotgun (WGS) entry which is preliminary data.</text>
</comment>
<evidence type="ECO:0000256" key="1">
    <source>
        <dbReference type="SAM" id="MobiDB-lite"/>
    </source>
</evidence>
<dbReference type="EMBL" id="CM029052">
    <property type="protein sequence ID" value="KAG2557220.1"/>
    <property type="molecule type" value="Genomic_DNA"/>
</dbReference>
<keyword evidence="3" id="KW-1185">Reference proteome</keyword>
<feature type="region of interest" description="Disordered" evidence="1">
    <location>
        <begin position="47"/>
        <end position="127"/>
    </location>
</feature>
<evidence type="ECO:0000313" key="2">
    <source>
        <dbReference type="EMBL" id="KAG2557220.1"/>
    </source>
</evidence>
<reference evidence="2 3" key="1">
    <citation type="submission" date="2020-05" db="EMBL/GenBank/DDBJ databases">
        <title>WGS assembly of Panicum virgatum.</title>
        <authorList>
            <person name="Lovell J.T."/>
            <person name="Jenkins J."/>
            <person name="Shu S."/>
            <person name="Juenger T.E."/>
            <person name="Schmutz J."/>
        </authorList>
    </citation>
    <scope>NUCLEOTIDE SEQUENCE [LARGE SCALE GENOMIC DNA]</scope>
    <source>
        <strain evidence="3">cv. AP13</strain>
    </source>
</reference>
<accession>A0A8T0P6G7</accession>